<keyword evidence="1" id="KW-0472">Membrane</keyword>
<accession>A0AAW4Z432</accession>
<evidence type="ECO:0000256" key="1">
    <source>
        <dbReference type="SAM" id="Phobius"/>
    </source>
</evidence>
<evidence type="ECO:0000313" key="2">
    <source>
        <dbReference type="EMBL" id="MCE9237776.1"/>
    </source>
</evidence>
<feature type="transmembrane region" description="Helical" evidence="1">
    <location>
        <begin position="6"/>
        <end position="29"/>
    </location>
</feature>
<proteinExistence type="predicted"/>
<sequence length="73" mass="8453">MEWISGIVILLIFSPLAIFIFGSGVYLISRIVSDLSSQKAEELERQKRKAEAEPLVQYLKEYYPLVYRAIFPD</sequence>
<reference evidence="2" key="1">
    <citation type="submission" date="2021-07" db="EMBL/GenBank/DDBJ databases">
        <title>Comparative genomics of Bacteroides fragilis group isolates reveals species-dependent resistance mechanisms and validates clinical tools for resistance prediction.</title>
        <authorList>
            <person name="Wallace M.J."/>
            <person name="Jean S."/>
            <person name="Wallace M.A."/>
            <person name="Carey-Ann B.D."/>
            <person name="Dantas G."/>
        </authorList>
    </citation>
    <scope>NUCLEOTIDE SEQUENCE</scope>
    <source>
        <strain evidence="2">BJH_160</strain>
    </source>
</reference>
<keyword evidence="1" id="KW-0812">Transmembrane</keyword>
<dbReference type="EMBL" id="JAHYQA010000005">
    <property type="protein sequence ID" value="MCE9237776.1"/>
    <property type="molecule type" value="Genomic_DNA"/>
</dbReference>
<name>A0AAW4Z432_BACT4</name>
<dbReference type="AlphaFoldDB" id="A0AAW4Z432"/>
<dbReference type="Proteomes" id="UP001200544">
    <property type="component" value="Unassembled WGS sequence"/>
</dbReference>
<evidence type="ECO:0000313" key="3">
    <source>
        <dbReference type="Proteomes" id="UP001200544"/>
    </source>
</evidence>
<protein>
    <submittedName>
        <fullName evidence="2">Uncharacterized protein</fullName>
    </submittedName>
</protein>
<gene>
    <name evidence="2" type="ORF">K0H07_11530</name>
</gene>
<comment type="caution">
    <text evidence="2">The sequence shown here is derived from an EMBL/GenBank/DDBJ whole genome shotgun (WGS) entry which is preliminary data.</text>
</comment>
<organism evidence="2 3">
    <name type="scientific">Bacteroides thetaiotaomicron</name>
    <dbReference type="NCBI Taxonomy" id="818"/>
    <lineage>
        <taxon>Bacteria</taxon>
        <taxon>Pseudomonadati</taxon>
        <taxon>Bacteroidota</taxon>
        <taxon>Bacteroidia</taxon>
        <taxon>Bacteroidales</taxon>
        <taxon>Bacteroidaceae</taxon>
        <taxon>Bacteroides</taxon>
    </lineage>
</organism>
<dbReference type="RefSeq" id="WP_217741461.1">
    <property type="nucleotide sequence ID" value="NZ_BAABZI010000001.1"/>
</dbReference>
<keyword evidence="1" id="KW-1133">Transmembrane helix</keyword>